<proteinExistence type="predicted"/>
<protein>
    <recommendedName>
        <fullName evidence="3">HNH endonuclease</fullName>
    </recommendedName>
</protein>
<dbReference type="AlphaFoldDB" id="A0A414IVB5"/>
<comment type="caution">
    <text evidence="1">The sequence shown here is derived from an EMBL/GenBank/DDBJ whole genome shotgun (WGS) entry which is preliminary data.</text>
</comment>
<dbReference type="Gene3D" id="1.10.30.50">
    <property type="match status" value="1"/>
</dbReference>
<organism evidence="1 2">
    <name type="scientific">Agathobacter rectalis</name>
    <dbReference type="NCBI Taxonomy" id="39491"/>
    <lineage>
        <taxon>Bacteria</taxon>
        <taxon>Bacillati</taxon>
        <taxon>Bacillota</taxon>
        <taxon>Clostridia</taxon>
        <taxon>Lachnospirales</taxon>
        <taxon>Lachnospiraceae</taxon>
        <taxon>Agathobacter</taxon>
    </lineage>
</organism>
<evidence type="ECO:0008006" key="3">
    <source>
        <dbReference type="Google" id="ProtNLM"/>
    </source>
</evidence>
<evidence type="ECO:0000313" key="2">
    <source>
        <dbReference type="Proteomes" id="UP000285290"/>
    </source>
</evidence>
<gene>
    <name evidence="1" type="ORF">DW753_05175</name>
</gene>
<dbReference type="Proteomes" id="UP000285290">
    <property type="component" value="Unassembled WGS sequence"/>
</dbReference>
<dbReference type="RefSeq" id="WP_117997334.1">
    <property type="nucleotide sequence ID" value="NZ_QRWI01000009.1"/>
</dbReference>
<dbReference type="EMBL" id="QSKC01000005">
    <property type="protein sequence ID" value="RHE32848.1"/>
    <property type="molecule type" value="Genomic_DNA"/>
</dbReference>
<reference evidence="1 2" key="1">
    <citation type="submission" date="2018-08" db="EMBL/GenBank/DDBJ databases">
        <title>A genome reference for cultivated species of the human gut microbiota.</title>
        <authorList>
            <person name="Zou Y."/>
            <person name="Xue W."/>
            <person name="Luo G."/>
        </authorList>
    </citation>
    <scope>NUCLEOTIDE SEQUENCE [LARGE SCALE GENOMIC DNA]</scope>
    <source>
        <strain evidence="1 2">AM29-10</strain>
    </source>
</reference>
<evidence type="ECO:0000313" key="1">
    <source>
        <dbReference type="EMBL" id="RHE32848.1"/>
    </source>
</evidence>
<name>A0A414IVB5_9FIRM</name>
<accession>A0A414IVB5</accession>
<sequence>MIYIGKHSKKFENEFCNIALEELDEHVNVNEFVNECKKIIPITIIDTDDTEDFLKQLILLPYCRIEEIYNYISNGTNVDYNNIVFENNNLRDVFADYHDCYENVRDHKYNNKKISVALTEDLNLTVCPYCNRDYINGRSDDNSGCQLDHFFCRSKYPFLSVSLYNLVPSCSVCNNIKRENVGLVSPFDDRFKFDKEIKFRYIKSKDYIKLKRKGKSKIKNNIDTLKLEDAYQIHNSEAKKILEKKETYVSSNLDEIADCINKWTNKSGKGGEIDRHYLQNLIYGKEMEAEDYKTCALGKFKHDILEYYKVYK</sequence>